<dbReference type="SUPFAM" id="SSF57716">
    <property type="entry name" value="Glucocorticoid receptor-like (DNA-binding domain)"/>
    <property type="match status" value="2"/>
</dbReference>
<dbReference type="AlphaFoldDB" id="A0AAD5TFE7"/>
<organism evidence="9 10">
    <name type="scientific">Physocladia obscura</name>
    <dbReference type="NCBI Taxonomy" id="109957"/>
    <lineage>
        <taxon>Eukaryota</taxon>
        <taxon>Fungi</taxon>
        <taxon>Fungi incertae sedis</taxon>
        <taxon>Chytridiomycota</taxon>
        <taxon>Chytridiomycota incertae sedis</taxon>
        <taxon>Chytridiomycetes</taxon>
        <taxon>Chytridiales</taxon>
        <taxon>Chytriomycetaceae</taxon>
        <taxon>Physocladia</taxon>
    </lineage>
</organism>
<evidence type="ECO:0000259" key="8">
    <source>
        <dbReference type="PROSITE" id="PS50114"/>
    </source>
</evidence>
<feature type="region of interest" description="Disordered" evidence="7">
    <location>
        <begin position="91"/>
        <end position="130"/>
    </location>
</feature>
<evidence type="ECO:0000256" key="5">
    <source>
        <dbReference type="ARBA" id="ARBA00023242"/>
    </source>
</evidence>
<dbReference type="Gene3D" id="3.30.50.10">
    <property type="entry name" value="Erythroid Transcription Factor GATA-1, subunit A"/>
    <property type="match status" value="1"/>
</dbReference>
<evidence type="ECO:0000256" key="6">
    <source>
        <dbReference type="PROSITE-ProRule" id="PRU00094"/>
    </source>
</evidence>
<evidence type="ECO:0000256" key="3">
    <source>
        <dbReference type="ARBA" id="ARBA00022771"/>
    </source>
</evidence>
<dbReference type="GO" id="GO:0045944">
    <property type="term" value="P:positive regulation of transcription by RNA polymerase II"/>
    <property type="evidence" value="ECO:0007669"/>
    <property type="project" value="TreeGrafter"/>
</dbReference>
<evidence type="ECO:0000256" key="2">
    <source>
        <dbReference type="ARBA" id="ARBA00022723"/>
    </source>
</evidence>
<dbReference type="PROSITE" id="PS50114">
    <property type="entry name" value="GATA_ZN_FINGER_2"/>
    <property type="match status" value="2"/>
</dbReference>
<evidence type="ECO:0000313" key="9">
    <source>
        <dbReference type="EMBL" id="KAJ3141895.1"/>
    </source>
</evidence>
<dbReference type="PROSITE" id="PS00344">
    <property type="entry name" value="GATA_ZN_FINGER_1"/>
    <property type="match status" value="1"/>
</dbReference>
<dbReference type="InterPro" id="IPR000679">
    <property type="entry name" value="Znf_GATA"/>
</dbReference>
<dbReference type="InterPro" id="IPR039355">
    <property type="entry name" value="Transcription_factor_GATA"/>
</dbReference>
<feature type="compositionally biased region" description="Basic and acidic residues" evidence="7">
    <location>
        <begin position="117"/>
        <end position="126"/>
    </location>
</feature>
<keyword evidence="5" id="KW-0539">Nucleus</keyword>
<dbReference type="EMBL" id="JADGJH010000027">
    <property type="protein sequence ID" value="KAJ3141895.1"/>
    <property type="molecule type" value="Genomic_DNA"/>
</dbReference>
<comment type="subcellular location">
    <subcellularLocation>
        <location evidence="1">Nucleus</location>
    </subcellularLocation>
</comment>
<dbReference type="CDD" id="cd00202">
    <property type="entry name" value="ZnF_GATA"/>
    <property type="match status" value="1"/>
</dbReference>
<dbReference type="SMART" id="SM00401">
    <property type="entry name" value="ZnF_GATA"/>
    <property type="match status" value="2"/>
</dbReference>
<dbReference type="GO" id="GO:0000122">
    <property type="term" value="P:negative regulation of transcription by RNA polymerase II"/>
    <property type="evidence" value="ECO:0007669"/>
    <property type="project" value="TreeGrafter"/>
</dbReference>
<name>A0AAD5TFE7_9FUNG</name>
<dbReference type="PANTHER" id="PTHR10071">
    <property type="entry name" value="TRANSCRIPTION FACTOR GATA FAMILY MEMBER"/>
    <property type="match status" value="1"/>
</dbReference>
<dbReference type="GO" id="GO:0000981">
    <property type="term" value="F:DNA-binding transcription factor activity, RNA polymerase II-specific"/>
    <property type="evidence" value="ECO:0007669"/>
    <property type="project" value="TreeGrafter"/>
</dbReference>
<feature type="compositionally biased region" description="Low complexity" evidence="7">
    <location>
        <begin position="91"/>
        <end position="101"/>
    </location>
</feature>
<gene>
    <name evidence="9" type="primary">CIR1_5</name>
    <name evidence="9" type="ORF">HK100_005809</name>
</gene>
<keyword evidence="4" id="KW-0862">Zinc</keyword>
<feature type="domain" description="GATA-type" evidence="8">
    <location>
        <begin position="42"/>
        <end position="66"/>
    </location>
</feature>
<protein>
    <submittedName>
        <fullName evidence="9">Electron transfer flavoprotein subunit</fullName>
    </submittedName>
</protein>
<sequence length="295" mass="32671">MTISEKYYCHEQQPYPVQRLQDINNFDAADIGDIHSSVLHYCHFCRVTVSPSWDRNGDGRRLCSACFKAETDFQFQLSQGQEEAVHLLQNLSSPQSQSQSQSPPPPALPQTNPNEYRQPEGRRLPNEPKTPISVAMQRSKKHSIHNHNLFSAPQQVHFKTLFSATKTKKTSKEIFLKKNGHAAAVGPSRNGGSLMCTNCGTVKTPLWRRDALTGKPSCNACGLYFRQHGRARSTLTATRAASSATAVASARDSLDDSNGSNADVADANFGRSHYDSSNIKLPGFLLFLQMVNSYQ</sequence>
<evidence type="ECO:0000256" key="7">
    <source>
        <dbReference type="SAM" id="MobiDB-lite"/>
    </source>
</evidence>
<dbReference type="GO" id="GO:0008270">
    <property type="term" value="F:zinc ion binding"/>
    <property type="evidence" value="ECO:0007669"/>
    <property type="project" value="UniProtKB-KW"/>
</dbReference>
<reference evidence="9" key="1">
    <citation type="submission" date="2020-05" db="EMBL/GenBank/DDBJ databases">
        <title>Phylogenomic resolution of chytrid fungi.</title>
        <authorList>
            <person name="Stajich J.E."/>
            <person name="Amses K."/>
            <person name="Simmons R."/>
            <person name="Seto K."/>
            <person name="Myers J."/>
            <person name="Bonds A."/>
            <person name="Quandt C.A."/>
            <person name="Barry K."/>
            <person name="Liu P."/>
            <person name="Grigoriev I."/>
            <person name="Longcore J.E."/>
            <person name="James T.Y."/>
        </authorList>
    </citation>
    <scope>NUCLEOTIDE SEQUENCE</scope>
    <source>
        <strain evidence="9">JEL0513</strain>
    </source>
</reference>
<keyword evidence="10" id="KW-1185">Reference proteome</keyword>
<proteinExistence type="predicted"/>
<dbReference type="PANTHER" id="PTHR10071:SF281">
    <property type="entry name" value="BOX A-BINDING FACTOR-RELATED"/>
    <property type="match status" value="1"/>
</dbReference>
<feature type="domain" description="GATA-type" evidence="8">
    <location>
        <begin position="190"/>
        <end position="251"/>
    </location>
</feature>
<dbReference type="InterPro" id="IPR013088">
    <property type="entry name" value="Znf_NHR/GATA"/>
</dbReference>
<keyword evidence="2" id="KW-0479">Metal-binding</keyword>
<keyword evidence="3 6" id="KW-0863">Zinc-finger</keyword>
<comment type="caution">
    <text evidence="9">The sequence shown here is derived from an EMBL/GenBank/DDBJ whole genome shotgun (WGS) entry which is preliminary data.</text>
</comment>
<dbReference type="Pfam" id="PF00320">
    <property type="entry name" value="GATA"/>
    <property type="match status" value="1"/>
</dbReference>
<evidence type="ECO:0000256" key="4">
    <source>
        <dbReference type="ARBA" id="ARBA00022833"/>
    </source>
</evidence>
<evidence type="ECO:0000256" key="1">
    <source>
        <dbReference type="ARBA" id="ARBA00004123"/>
    </source>
</evidence>
<dbReference type="Proteomes" id="UP001211907">
    <property type="component" value="Unassembled WGS sequence"/>
</dbReference>
<evidence type="ECO:0000313" key="10">
    <source>
        <dbReference type="Proteomes" id="UP001211907"/>
    </source>
</evidence>
<accession>A0AAD5TFE7</accession>
<dbReference type="GO" id="GO:0005634">
    <property type="term" value="C:nucleus"/>
    <property type="evidence" value="ECO:0007669"/>
    <property type="project" value="UniProtKB-SubCell"/>
</dbReference>
<dbReference type="GO" id="GO:0000978">
    <property type="term" value="F:RNA polymerase II cis-regulatory region sequence-specific DNA binding"/>
    <property type="evidence" value="ECO:0007669"/>
    <property type="project" value="TreeGrafter"/>
</dbReference>